<sequence>MKILGISGGTKNGANDCMCKEALLAAKEQGAEIEFVRLMDLEIKHCTGCKACVMSLFSGRGNMCVLKDDFQWLLDKMLDADGIIFSIPIFEKCAAGIFHTIMDRFGPRMGLSNNIVADKISAANGGKRIDPKYMKTRAVSYMGIGGSDWATEIQNDFYLHALTPMWKVIDNEVFMWSLGILTDDSKVARAHQIGVNLAEAAKDIEHATWKGEDGVCPHCHSRNFYIEGDNVAVCGQCGIRGKLVTEDGKVRFTFEESQIEHAHDTLSGQFIHADDIQNNEKNAGAAARSDEYKAKVQRYAEAITAVKPE</sequence>
<dbReference type="InterPro" id="IPR005025">
    <property type="entry name" value="FMN_Rdtase-like_dom"/>
</dbReference>
<gene>
    <name evidence="4" type="ORF">LG34_01180</name>
</gene>
<dbReference type="EMBL" id="JRFU01000009">
    <property type="protein sequence ID" value="PWE87969.1"/>
    <property type="molecule type" value="Genomic_DNA"/>
</dbReference>
<dbReference type="GO" id="GO:0016491">
    <property type="term" value="F:oxidoreductase activity"/>
    <property type="evidence" value="ECO:0007669"/>
    <property type="project" value="InterPro"/>
</dbReference>
<keyword evidence="1" id="KW-0285">Flavoprotein</keyword>
<proteinExistence type="predicted"/>
<dbReference type="PANTHER" id="PTHR43278">
    <property type="entry name" value="NAD(P)H-DEPENDENT FMN-CONTAINING OXIDOREDUCTASE YWQN-RELATED"/>
    <property type="match status" value="1"/>
</dbReference>
<dbReference type="PANTHER" id="PTHR43278:SF1">
    <property type="entry name" value="IRON-SULFUR FLAVOPROTEIN MJ1083"/>
    <property type="match status" value="1"/>
</dbReference>
<dbReference type="InterPro" id="IPR051796">
    <property type="entry name" value="ISF_SsuE-like"/>
</dbReference>
<dbReference type="AlphaFoldDB" id="A0A2V1JV22"/>
<keyword evidence="2" id="KW-0288">FMN</keyword>
<protein>
    <submittedName>
        <fullName evidence="4">FMN reductase</fullName>
    </submittedName>
</protein>
<dbReference type="OrthoDB" id="9805976at2"/>
<keyword evidence="5" id="KW-1185">Reference proteome</keyword>
<dbReference type="Proteomes" id="UP000245288">
    <property type="component" value="Unassembled WGS sequence"/>
</dbReference>
<comment type="caution">
    <text evidence="4">The sequence shown here is derived from an EMBL/GenBank/DDBJ whole genome shotgun (WGS) entry which is preliminary data.</text>
</comment>
<evidence type="ECO:0000313" key="4">
    <source>
        <dbReference type="EMBL" id="PWE87969.1"/>
    </source>
</evidence>
<accession>A0A2V1JV22</accession>
<evidence type="ECO:0000256" key="1">
    <source>
        <dbReference type="ARBA" id="ARBA00022630"/>
    </source>
</evidence>
<dbReference type="Gene3D" id="3.40.50.360">
    <property type="match status" value="1"/>
</dbReference>
<evidence type="ECO:0000256" key="2">
    <source>
        <dbReference type="ARBA" id="ARBA00022643"/>
    </source>
</evidence>
<dbReference type="RefSeq" id="WP_109214485.1">
    <property type="nucleotide sequence ID" value="NZ_CABMEW010000004.1"/>
</dbReference>
<feature type="domain" description="NADPH-dependent FMN reductase-like" evidence="3">
    <location>
        <begin position="1"/>
        <end position="119"/>
    </location>
</feature>
<reference evidence="4 5" key="1">
    <citation type="submission" date="2014-09" db="EMBL/GenBank/DDBJ databases">
        <title>Butyrate-producing bacteria isolated from human gut.</title>
        <authorList>
            <person name="Zhang Q."/>
            <person name="Zhao L."/>
        </authorList>
    </citation>
    <scope>NUCLEOTIDE SEQUENCE [LARGE SCALE GENOMIC DNA]</scope>
    <source>
        <strain evidence="4 5">21</strain>
    </source>
</reference>
<evidence type="ECO:0000313" key="5">
    <source>
        <dbReference type="Proteomes" id="UP000245288"/>
    </source>
</evidence>
<evidence type="ECO:0000259" key="3">
    <source>
        <dbReference type="Pfam" id="PF03358"/>
    </source>
</evidence>
<dbReference type="Pfam" id="PF03358">
    <property type="entry name" value="FMN_red"/>
    <property type="match status" value="1"/>
</dbReference>
<name>A0A2V1JV22_EUBRA</name>
<dbReference type="InterPro" id="IPR029039">
    <property type="entry name" value="Flavoprotein-like_sf"/>
</dbReference>
<organism evidence="4 5">
    <name type="scientific">Eubacterium ramulus</name>
    <dbReference type="NCBI Taxonomy" id="39490"/>
    <lineage>
        <taxon>Bacteria</taxon>
        <taxon>Bacillati</taxon>
        <taxon>Bacillota</taxon>
        <taxon>Clostridia</taxon>
        <taxon>Eubacteriales</taxon>
        <taxon>Eubacteriaceae</taxon>
        <taxon>Eubacterium</taxon>
    </lineage>
</organism>
<dbReference type="SUPFAM" id="SSF52218">
    <property type="entry name" value="Flavoproteins"/>
    <property type="match status" value="1"/>
</dbReference>